<feature type="transmembrane region" description="Helical" evidence="9">
    <location>
        <begin position="12"/>
        <end position="36"/>
    </location>
</feature>
<feature type="domain" description="Tripartite ATP-independent periplasmic transporters DctQ component" evidence="10">
    <location>
        <begin position="23"/>
        <end position="153"/>
    </location>
</feature>
<reference evidence="11 12" key="1">
    <citation type="submission" date="2023-03" db="EMBL/GenBank/DDBJ databases">
        <title>YIM 152171 draft genome.</title>
        <authorList>
            <person name="Yang Z."/>
        </authorList>
    </citation>
    <scope>NUCLEOTIDE SEQUENCE [LARGE SCALE GENOMIC DNA]</scope>
    <source>
        <strain evidence="11 12">YIM 152171</strain>
    </source>
</reference>
<evidence type="ECO:0000313" key="12">
    <source>
        <dbReference type="Proteomes" id="UP001301140"/>
    </source>
</evidence>
<evidence type="ECO:0000313" key="11">
    <source>
        <dbReference type="EMBL" id="MDF1587223.1"/>
    </source>
</evidence>
<proteinExistence type="inferred from homology"/>
<comment type="caution">
    <text evidence="11">The sequence shown here is derived from an EMBL/GenBank/DDBJ whole genome shotgun (WGS) entry which is preliminary data.</text>
</comment>
<gene>
    <name evidence="11" type="ORF">PZ740_12620</name>
</gene>
<evidence type="ECO:0000256" key="3">
    <source>
        <dbReference type="ARBA" id="ARBA00022475"/>
    </source>
</evidence>
<feature type="transmembrane region" description="Helical" evidence="9">
    <location>
        <begin position="126"/>
        <end position="144"/>
    </location>
</feature>
<evidence type="ECO:0000256" key="7">
    <source>
        <dbReference type="ARBA" id="ARBA00023136"/>
    </source>
</evidence>
<evidence type="ECO:0000256" key="5">
    <source>
        <dbReference type="ARBA" id="ARBA00022692"/>
    </source>
</evidence>
<keyword evidence="7 9" id="KW-0472">Membrane</keyword>
<feature type="transmembrane region" description="Helical" evidence="9">
    <location>
        <begin position="86"/>
        <end position="106"/>
    </location>
</feature>
<dbReference type="Proteomes" id="UP001301140">
    <property type="component" value="Unassembled WGS sequence"/>
</dbReference>
<comment type="function">
    <text evidence="9">Part of the tripartite ATP-independent periplasmic (TRAP) transport system.</text>
</comment>
<keyword evidence="5 9" id="KW-0812">Transmembrane</keyword>
<dbReference type="GO" id="GO:0022857">
    <property type="term" value="F:transmembrane transporter activity"/>
    <property type="evidence" value="ECO:0007669"/>
    <property type="project" value="UniProtKB-UniRule"/>
</dbReference>
<keyword evidence="6 9" id="KW-1133">Transmembrane helix</keyword>
<name>A0AAP3XSJ6_9PROT</name>
<dbReference type="AlphaFoldDB" id="A0AAP3XSJ6"/>
<organism evidence="11 12">
    <name type="scientific">Marinimicrococcus flavescens</name>
    <dbReference type="NCBI Taxonomy" id="3031815"/>
    <lineage>
        <taxon>Bacteria</taxon>
        <taxon>Pseudomonadati</taxon>
        <taxon>Pseudomonadota</taxon>
        <taxon>Alphaproteobacteria</taxon>
        <taxon>Geminicoccales</taxon>
        <taxon>Geminicoccaceae</taxon>
        <taxon>Marinimicrococcus</taxon>
    </lineage>
</organism>
<accession>A0AAP3XSJ6</accession>
<dbReference type="Pfam" id="PF04290">
    <property type="entry name" value="DctQ"/>
    <property type="match status" value="1"/>
</dbReference>
<dbReference type="GO" id="GO:0015740">
    <property type="term" value="P:C4-dicarboxylate transport"/>
    <property type="evidence" value="ECO:0007669"/>
    <property type="project" value="TreeGrafter"/>
</dbReference>
<keyword evidence="2 9" id="KW-0813">Transport</keyword>
<keyword evidence="12" id="KW-1185">Reference proteome</keyword>
<dbReference type="EMBL" id="JARGEQ010000126">
    <property type="protein sequence ID" value="MDF1587223.1"/>
    <property type="molecule type" value="Genomic_DNA"/>
</dbReference>
<dbReference type="RefSeq" id="WP_327789642.1">
    <property type="nucleotide sequence ID" value="NZ_JARGEQ010000126.1"/>
</dbReference>
<dbReference type="PANTHER" id="PTHR35011:SF2">
    <property type="entry name" value="2,3-DIKETO-L-GULONATE TRAP TRANSPORTER SMALL PERMEASE PROTEIN YIAM"/>
    <property type="match status" value="1"/>
</dbReference>
<dbReference type="InterPro" id="IPR055348">
    <property type="entry name" value="DctQ"/>
</dbReference>
<keyword evidence="4 9" id="KW-0997">Cell inner membrane</keyword>
<evidence type="ECO:0000256" key="8">
    <source>
        <dbReference type="ARBA" id="ARBA00038436"/>
    </source>
</evidence>
<evidence type="ECO:0000256" key="6">
    <source>
        <dbReference type="ARBA" id="ARBA00022989"/>
    </source>
</evidence>
<protein>
    <recommendedName>
        <fullName evidence="9">TRAP transporter small permease protein</fullName>
    </recommendedName>
</protein>
<comment type="similarity">
    <text evidence="8 9">Belongs to the TRAP transporter small permease family.</text>
</comment>
<evidence type="ECO:0000256" key="1">
    <source>
        <dbReference type="ARBA" id="ARBA00004429"/>
    </source>
</evidence>
<dbReference type="GO" id="GO:0005886">
    <property type="term" value="C:plasma membrane"/>
    <property type="evidence" value="ECO:0007669"/>
    <property type="project" value="UniProtKB-SubCell"/>
</dbReference>
<dbReference type="InterPro" id="IPR007387">
    <property type="entry name" value="TRAP_DctQ"/>
</dbReference>
<evidence type="ECO:0000256" key="2">
    <source>
        <dbReference type="ARBA" id="ARBA00022448"/>
    </source>
</evidence>
<evidence type="ECO:0000259" key="10">
    <source>
        <dbReference type="Pfam" id="PF04290"/>
    </source>
</evidence>
<comment type="subcellular location">
    <subcellularLocation>
        <location evidence="1 9">Cell inner membrane</location>
        <topology evidence="1 9">Multi-pass membrane protein</topology>
    </subcellularLocation>
</comment>
<dbReference type="PANTHER" id="PTHR35011">
    <property type="entry name" value="2,3-DIKETO-L-GULONATE TRAP TRANSPORTER SMALL PERMEASE PROTEIN YIAM"/>
    <property type="match status" value="1"/>
</dbReference>
<sequence length="167" mass="19293">MKKLLDLYYRLLRFAITLSMAVLCIPVTMQIMARYFDFVPRYIWTEEIARFCFVWVIMLGAMIAVRDGTHFDLDVLPHGRSPRVEGAIRLFAHTGMLVVALIFVHYGWQFVEFGWYQTSEIFELPMTYIFIAWPVTGLTWLAFLGEKVAEDIRLLRGHALPAAGDAP</sequence>
<feature type="transmembrane region" description="Helical" evidence="9">
    <location>
        <begin position="48"/>
        <end position="65"/>
    </location>
</feature>
<evidence type="ECO:0000256" key="4">
    <source>
        <dbReference type="ARBA" id="ARBA00022519"/>
    </source>
</evidence>
<keyword evidence="3" id="KW-1003">Cell membrane</keyword>
<comment type="subunit">
    <text evidence="9">The complex comprises the extracytoplasmic solute receptor protein and the two transmembrane proteins.</text>
</comment>
<evidence type="ECO:0000256" key="9">
    <source>
        <dbReference type="RuleBase" id="RU369079"/>
    </source>
</evidence>